<dbReference type="Gene3D" id="3.40.50.720">
    <property type="entry name" value="NAD(P)-binding Rossmann-like Domain"/>
    <property type="match status" value="1"/>
</dbReference>
<evidence type="ECO:0000313" key="2">
    <source>
        <dbReference type="EMBL" id="EFG75856.1"/>
    </source>
</evidence>
<dbReference type="InterPro" id="IPR036291">
    <property type="entry name" value="NAD(P)-bd_dom_sf"/>
</dbReference>
<dbReference type="Proteomes" id="UP000003653">
    <property type="component" value="Unassembled WGS sequence"/>
</dbReference>
<protein>
    <recommendedName>
        <fullName evidence="4">NmrA family protein</fullName>
    </recommendedName>
</protein>
<keyword evidence="3" id="KW-1185">Reference proteome</keyword>
<evidence type="ECO:0008006" key="4">
    <source>
        <dbReference type="Google" id="ProtNLM"/>
    </source>
</evidence>
<dbReference type="eggNOG" id="COG0702">
    <property type="taxonomic scope" value="Bacteria"/>
</dbReference>
<dbReference type="SUPFAM" id="SSF51735">
    <property type="entry name" value="NAD(P)-binding Rossmann-fold domains"/>
    <property type="match status" value="1"/>
</dbReference>
<dbReference type="AlphaFoldDB" id="D5PDJ6"/>
<organism evidence="2 3">
    <name type="scientific">Mycobacterium parascrofulaceum ATCC BAA-614</name>
    <dbReference type="NCBI Taxonomy" id="525368"/>
    <lineage>
        <taxon>Bacteria</taxon>
        <taxon>Bacillati</taxon>
        <taxon>Actinomycetota</taxon>
        <taxon>Actinomycetes</taxon>
        <taxon>Mycobacteriales</taxon>
        <taxon>Mycobacteriaceae</taxon>
        <taxon>Mycobacterium</taxon>
        <taxon>Mycobacterium simiae complex</taxon>
    </lineage>
</organism>
<feature type="region of interest" description="Disordered" evidence="1">
    <location>
        <begin position="257"/>
        <end position="286"/>
    </location>
</feature>
<dbReference type="HOGENOM" id="CLU_007383_5_0_11"/>
<evidence type="ECO:0000313" key="3">
    <source>
        <dbReference type="Proteomes" id="UP000003653"/>
    </source>
</evidence>
<gene>
    <name evidence="2" type="ORF">HMPREF0591_4240</name>
</gene>
<feature type="compositionally biased region" description="Basic and acidic residues" evidence="1">
    <location>
        <begin position="276"/>
        <end position="286"/>
    </location>
</feature>
<proteinExistence type="predicted"/>
<accession>D5PDJ6</accession>
<reference evidence="2 3" key="1">
    <citation type="submission" date="2010-04" db="EMBL/GenBank/DDBJ databases">
        <authorList>
            <person name="Muzny D."/>
            <person name="Qin X."/>
            <person name="Deng J."/>
            <person name="Jiang H."/>
            <person name="Liu Y."/>
            <person name="Qu J."/>
            <person name="Song X.-Z."/>
            <person name="Zhang L."/>
            <person name="Thornton R."/>
            <person name="Coyle M."/>
            <person name="Francisco L."/>
            <person name="Jackson L."/>
            <person name="Javaid M."/>
            <person name="Korchina V."/>
            <person name="Kovar C."/>
            <person name="Mata R."/>
            <person name="Mathew T."/>
            <person name="Ngo R."/>
            <person name="Nguyen L."/>
            <person name="Nguyen N."/>
            <person name="Okwuonu G."/>
            <person name="Ongeri F."/>
            <person name="Pham C."/>
            <person name="Simmons D."/>
            <person name="Wilczek-Boney K."/>
            <person name="Hale W."/>
            <person name="Jakkamsetti A."/>
            <person name="Pham P."/>
            <person name="Ruth R."/>
            <person name="San Lucas F."/>
            <person name="Warren J."/>
            <person name="Zhang J."/>
            <person name="Zhao Z."/>
            <person name="Zhou C."/>
            <person name="Zhu D."/>
            <person name="Lee S."/>
            <person name="Bess C."/>
            <person name="Blankenburg K."/>
            <person name="Forbes L."/>
            <person name="Fu Q."/>
            <person name="Gubbala S."/>
            <person name="Hirani K."/>
            <person name="Jayaseelan J.C."/>
            <person name="Lara F."/>
            <person name="Munidasa M."/>
            <person name="Palculict T."/>
            <person name="Patil S."/>
            <person name="Pu L.-L."/>
            <person name="Saada N."/>
            <person name="Tang L."/>
            <person name="Weissenberger G."/>
            <person name="Zhu Y."/>
            <person name="Hemphill L."/>
            <person name="Shang Y."/>
            <person name="Youmans B."/>
            <person name="Ayvaz T."/>
            <person name="Ross M."/>
            <person name="Santibanez J."/>
            <person name="Aqrawi P."/>
            <person name="Gross S."/>
            <person name="Joshi V."/>
            <person name="Fowler G."/>
            <person name="Nazareth L."/>
            <person name="Reid J."/>
            <person name="Worley K."/>
            <person name="Petrosino J."/>
            <person name="Highlander S."/>
            <person name="Gibbs R."/>
        </authorList>
    </citation>
    <scope>NUCLEOTIDE SEQUENCE [LARGE SCALE GENOMIC DNA]</scope>
    <source>
        <strain evidence="2 3">ATCC BAA-614</strain>
    </source>
</reference>
<comment type="caution">
    <text evidence="2">The sequence shown here is derived from an EMBL/GenBank/DDBJ whole genome shotgun (WGS) entry which is preliminary data.</text>
</comment>
<sequence length="286" mass="30116">MIDQRKRVRHLTTIAVVGATGTAGSRVVARLKARDVAVVEVSREHGIDLLSGEGLYRAFKGVDVAIDVSNPVPDDGQPTVTQAFTTASRNLMGVCAAREVQRLVVSTIAGIDDPAFDGLPFFEAKRAAKEILLDGPVPTTVVKSTPWYESATGPAGPVNCDGDEVIVEDWLIQPIAADTVADVLVETALGQTHSPRTITGPDAIRLPELASKVLARQGDFRPVRTVQPAVTGLAAGALLAPDRAVIVGPDVETWLRSLPPAATDGHGSDGSEDADASVHRPDFSRI</sequence>
<name>D5PDJ6_9MYCO</name>
<evidence type="ECO:0000256" key="1">
    <source>
        <dbReference type="SAM" id="MobiDB-lite"/>
    </source>
</evidence>
<dbReference type="EMBL" id="ADNV01000296">
    <property type="protein sequence ID" value="EFG75856.1"/>
    <property type="molecule type" value="Genomic_DNA"/>
</dbReference>